<dbReference type="Pfam" id="PF13086">
    <property type="entry name" value="AAA_11"/>
    <property type="match status" value="2"/>
</dbReference>
<keyword evidence="15 22" id="KW-0411">Iron-sulfur</keyword>
<dbReference type="InterPro" id="IPR011604">
    <property type="entry name" value="PDDEXK-like_dom_sf"/>
</dbReference>
<dbReference type="InterPro" id="IPR045055">
    <property type="entry name" value="DNA2/NAM7-like"/>
</dbReference>
<dbReference type="GO" id="GO:0006281">
    <property type="term" value="P:DNA repair"/>
    <property type="evidence" value="ECO:0007669"/>
    <property type="project" value="UniProtKB-KW"/>
</dbReference>
<keyword evidence="13 22" id="KW-0067">ATP-binding</keyword>
<proteinExistence type="inferred from homology"/>
<protein>
    <recommendedName>
        <fullName evidence="22">DNA replication ATP-dependent helicase/nuclease</fullName>
        <ecNumber evidence="22">3.1.-.-</ecNumber>
        <ecNumber evidence="22">3.6.4.12</ecNumber>
    </recommendedName>
</protein>
<evidence type="ECO:0000313" key="29">
    <source>
        <dbReference type="Proteomes" id="UP000292402"/>
    </source>
</evidence>
<dbReference type="PANTHER" id="PTHR10887:SF433">
    <property type="entry name" value="DNA REPLICATION ATP-DEPENDENT HELICASE_NUCLEASE DNA2"/>
    <property type="match status" value="1"/>
</dbReference>
<feature type="compositionally biased region" description="Pro residues" evidence="23">
    <location>
        <begin position="375"/>
        <end position="390"/>
    </location>
</feature>
<evidence type="ECO:0000256" key="17">
    <source>
        <dbReference type="ARBA" id="ARBA00023128"/>
    </source>
</evidence>
<feature type="region of interest" description="Disordered" evidence="23">
    <location>
        <begin position="425"/>
        <end position="464"/>
    </location>
</feature>
<evidence type="ECO:0000256" key="18">
    <source>
        <dbReference type="ARBA" id="ARBA00023204"/>
    </source>
</evidence>
<dbReference type="InterPro" id="IPR041677">
    <property type="entry name" value="DNA2/NAM7_AAA_11"/>
</dbReference>
<dbReference type="GO" id="GO:0005524">
    <property type="term" value="F:ATP binding"/>
    <property type="evidence" value="ECO:0007669"/>
    <property type="project" value="UniProtKB-UniRule"/>
</dbReference>
<dbReference type="SUPFAM" id="SSF52540">
    <property type="entry name" value="P-loop containing nucleoside triphosphate hydrolases"/>
    <property type="match status" value="1"/>
</dbReference>
<dbReference type="Pfam" id="PF13087">
    <property type="entry name" value="AAA_12"/>
    <property type="match status" value="1"/>
</dbReference>
<keyword evidence="17" id="KW-0496">Mitochondrion</keyword>
<dbReference type="GO" id="GO:0033567">
    <property type="term" value="P:DNA replication, Okazaki fragment processing"/>
    <property type="evidence" value="ECO:0007669"/>
    <property type="project" value="UniProtKB-UniRule"/>
</dbReference>
<evidence type="ECO:0000256" key="9">
    <source>
        <dbReference type="ARBA" id="ARBA00022759"/>
    </source>
</evidence>
<keyword evidence="22" id="KW-0158">Chromosome</keyword>
<gene>
    <name evidence="28" type="ORF">AA0114_g12401</name>
</gene>
<accession>A0A4Q4M1G2</accession>
<feature type="compositionally biased region" description="Acidic residues" evidence="23">
    <location>
        <begin position="354"/>
        <end position="368"/>
    </location>
</feature>
<feature type="compositionally biased region" description="Acidic residues" evidence="23">
    <location>
        <begin position="397"/>
        <end position="412"/>
    </location>
</feature>
<evidence type="ECO:0000256" key="20">
    <source>
        <dbReference type="ARBA" id="ARBA00023268"/>
    </source>
</evidence>
<evidence type="ECO:0000256" key="5">
    <source>
        <dbReference type="ARBA" id="ARBA00022705"/>
    </source>
</evidence>
<feature type="domain" description="DNA2 rift barrel" evidence="27">
    <location>
        <begin position="905"/>
        <end position="996"/>
    </location>
</feature>
<feature type="compositionally biased region" description="Low complexity" evidence="23">
    <location>
        <begin position="277"/>
        <end position="287"/>
    </location>
</feature>
<keyword evidence="11 22" id="KW-0378">Hydrolase</keyword>
<dbReference type="CDD" id="cd22318">
    <property type="entry name" value="DNA2_N-like"/>
    <property type="match status" value="1"/>
</dbReference>
<feature type="domain" description="DNA2/NAM7 helicase helicase" evidence="25">
    <location>
        <begin position="1098"/>
        <end position="1185"/>
    </location>
</feature>
<sequence length="1654" mass="183130">MPSTQTRTKLKAFAFAEGTPTADSFLKQRDAEKENRPAPLAKTPNPMGTPKANRVVKDVAAPNKTPKLPTISDCPPPSTPATTRLPLADLVGNVDDSSRHAPQPVASPEEQLIWRGSQAINTPFPRKNKKRARSSSPVAPSQEEHRLDATRQDITTPQADPALELWSRYTNNKGTPSANKSVAFAHLINESSPRSQAAAGSISGLRRWASCGVEFPASHRKRRRTHGVFQPDKESTEDVFAGASSSDGMMLGQPTKPNLASMVQRMRECVSKSQTRVSSSMPVSSSPLPGAGDRQDPSSGSPLQRRARERHADSFETLQHDAALLHGTLDIDDEPVQANEPVDVVQKPQASQESSDDFGDDFDADMVDSLDITPQPAPANPLPQQHPAPAPTLQQGSDDDEFGMDDEEDFAADLEQVASLYDTRSVETQRGDQASTGQSRQPPATASETPAPIISLLDDDDDDEDEFGEDIDADEFAAAEVAATQVPANTSQQDNRAIQRYLIKRVDENSYTTDRGYSMPEKVLLVEEEKTKLFKAITLRQAWFDTPCTTGSFVHVIGDFTSTGQCIVDDHHNMLILHPDHLISSTVVADSFGCLRRAVLQDRVKATSRANAPMLYGTLLHELFQEAMKANQWDSVFLFETIEKLMPSHLETILEINSTCEAVKEHLSSKLPELQAWAKIFVRADPQADAIVRERNGRQSTMSINKLLDVEEHVWSPMYGLKGNIDATVQVTMRDDQGERTLTVPFEVKTGKNSSNAAHVAQTALYNLLLSDRYDVDIAYGILYYLETSEISRIPAIRNDIIHMIIKRNELACFVRDRIELPPILKEDFKCQKCYAQEPCFLYHNLVEDGKGEMLNKKAKEKYDELVKPLQPSHQEFMKKWDTLLTKEETDMMKFRRELWTMLSTEREKLGRCFSNVILEPGSGHEDKTGQKINRYNYTFVKQQPAPGFSFTESQLIIGEPVVVSDEQGHFALANGYVTNVKKRRITVAVDRRLHNSRTKLPGFHSQNNQTFAGIMEVAKVGETITEYEADEEPVLYRLDKDEFSNGMAAARNNLIQIMDNSVYKAHDLRALIVDGRAPEFRPMPDAISLPQSSQMSMNSDQRAAVAKVMSAKDYALVLGMPGTGKTTTIAHIIRTLVAKGKSVLLTSYTHTAVDNILLKIRDDRIGILRLGAAKKIHPEVREFATLAAESKDSLEELERSWMQPPVVATTCLTINHPLFNRRVFDYCIVDEASQITLPVCLGPIRMAQKFILVGDHYQLPPLVQNKEAMEGGLDVSLFKLLCEAHPQAVVSLEHQYRMCADVMLLSNTFIYSGRLKCGTTTVASRKLALPKSEGLNVYHHKPYQSRYNAAQACTGPDAADCWLSRSLSPDRPVIFINTDLISSTLETQSGSRITNTLEARLVTQLTVSLLSLGVPAGEIGIIAFYRSQLALLRQSLSSAHTQTQSSELAAPAINGQGCSGVELHTADKFQGRDKEVVIVSSVRSNENGTVGDLLKDRRRVNVALTRARSKLIILGSEKTLSSNELLRDMVAFCREKDWVVDLQPSMVESHAFEESATQTGKTPVKQPRSSSRSNNVTKSPSLTPSPSKKRKALGDLTAKPEKVNARSPKRRNDNKSASGSPEVKRVPGKVFTAGKRGILDGRPILRDIYNGAI</sequence>
<dbReference type="InterPro" id="IPR026851">
    <property type="entry name" value="Dna2/JHS1_DEXXQ-box"/>
</dbReference>
<evidence type="ECO:0000259" key="24">
    <source>
        <dbReference type="Pfam" id="PF08696"/>
    </source>
</evidence>
<reference evidence="29" key="1">
    <citation type="journal article" date="2019" name="bioRxiv">
        <title>Genomics, evolutionary history and diagnostics of the Alternaria alternata species group including apple and Asian pear pathotypes.</title>
        <authorList>
            <person name="Armitage A.D."/>
            <person name="Cockerton H.M."/>
            <person name="Sreenivasaprasad S."/>
            <person name="Woodhall J.W."/>
            <person name="Lane C.R."/>
            <person name="Harrison R.J."/>
            <person name="Clarkson J.P."/>
        </authorList>
    </citation>
    <scope>NUCLEOTIDE SEQUENCE [LARGE SCALE GENOMIC DNA]</scope>
    <source>
        <strain evidence="29">FERA 1082</strain>
    </source>
</reference>
<evidence type="ECO:0000256" key="12">
    <source>
        <dbReference type="ARBA" id="ARBA00022806"/>
    </source>
</evidence>
<evidence type="ECO:0000256" key="14">
    <source>
        <dbReference type="ARBA" id="ARBA00023004"/>
    </source>
</evidence>
<organism evidence="28 29">
    <name type="scientific">Alternaria tenuissima</name>
    <dbReference type="NCBI Taxonomy" id="119927"/>
    <lineage>
        <taxon>Eukaryota</taxon>
        <taxon>Fungi</taxon>
        <taxon>Dikarya</taxon>
        <taxon>Ascomycota</taxon>
        <taxon>Pezizomycotina</taxon>
        <taxon>Dothideomycetes</taxon>
        <taxon>Pleosporomycetidae</taxon>
        <taxon>Pleosporales</taxon>
        <taxon>Pleosporineae</taxon>
        <taxon>Pleosporaceae</taxon>
        <taxon>Alternaria</taxon>
        <taxon>Alternaria sect. Alternaria</taxon>
        <taxon>Alternaria alternata complex</taxon>
    </lineage>
</organism>
<keyword evidence="18 22" id="KW-0234">DNA repair</keyword>
<feature type="domain" description="DNA2/NAM7 helicase helicase" evidence="25">
    <location>
        <begin position="1206"/>
        <end position="1266"/>
    </location>
</feature>
<dbReference type="GO" id="GO:0003677">
    <property type="term" value="F:DNA binding"/>
    <property type="evidence" value="ECO:0007669"/>
    <property type="project" value="UniProtKB-UniRule"/>
</dbReference>
<dbReference type="CDD" id="cd18808">
    <property type="entry name" value="SF1_C_Upf1"/>
    <property type="match status" value="1"/>
</dbReference>
<evidence type="ECO:0000256" key="23">
    <source>
        <dbReference type="SAM" id="MobiDB-lite"/>
    </source>
</evidence>
<comment type="cofactor">
    <cofactor evidence="1">
        <name>[4Fe-4S] cluster</name>
        <dbReference type="ChEBI" id="CHEBI:49883"/>
    </cofactor>
</comment>
<feature type="region of interest" description="Disordered" evidence="23">
    <location>
        <begin position="222"/>
        <end position="412"/>
    </location>
</feature>
<comment type="caution">
    <text evidence="28">The sequence shown here is derived from an EMBL/GenBank/DDBJ whole genome shotgun (WGS) entry which is preliminary data.</text>
</comment>
<evidence type="ECO:0000256" key="16">
    <source>
        <dbReference type="ARBA" id="ARBA00023125"/>
    </source>
</evidence>
<comment type="catalytic activity">
    <reaction evidence="21 22">
        <text>ATP + H2O = ADP + phosphate + H(+)</text>
        <dbReference type="Rhea" id="RHEA:13065"/>
        <dbReference type="ChEBI" id="CHEBI:15377"/>
        <dbReference type="ChEBI" id="CHEBI:15378"/>
        <dbReference type="ChEBI" id="CHEBI:30616"/>
        <dbReference type="ChEBI" id="CHEBI:43474"/>
        <dbReference type="ChEBI" id="CHEBI:456216"/>
        <dbReference type="EC" id="3.6.4.12"/>
    </reaction>
</comment>
<dbReference type="GO" id="GO:0017116">
    <property type="term" value="F:single-stranded DNA helicase activity"/>
    <property type="evidence" value="ECO:0007669"/>
    <property type="project" value="UniProtKB-UniRule"/>
</dbReference>
<keyword evidence="6 22" id="KW-0540">Nuclease</keyword>
<dbReference type="GO" id="GO:0016887">
    <property type="term" value="F:ATP hydrolysis activity"/>
    <property type="evidence" value="ECO:0007669"/>
    <property type="project" value="RHEA"/>
</dbReference>
<evidence type="ECO:0000256" key="15">
    <source>
        <dbReference type="ARBA" id="ARBA00023014"/>
    </source>
</evidence>
<feature type="region of interest" description="Disordered" evidence="23">
    <location>
        <begin position="1552"/>
        <end position="1629"/>
    </location>
</feature>
<dbReference type="EC" id="3.1.-.-" evidence="22"/>
<evidence type="ECO:0000256" key="7">
    <source>
        <dbReference type="ARBA" id="ARBA00022723"/>
    </source>
</evidence>
<dbReference type="GO" id="GO:0005739">
    <property type="term" value="C:mitochondrion"/>
    <property type="evidence" value="ECO:0007669"/>
    <property type="project" value="UniProtKB-SubCell"/>
</dbReference>
<feature type="compositionally biased region" description="Polar residues" evidence="23">
    <location>
        <begin position="431"/>
        <end position="448"/>
    </location>
</feature>
<dbReference type="EC" id="3.6.4.12" evidence="22"/>
<evidence type="ECO:0000259" key="27">
    <source>
        <dbReference type="Pfam" id="PF21123"/>
    </source>
</evidence>
<evidence type="ECO:0000256" key="6">
    <source>
        <dbReference type="ARBA" id="ARBA00022722"/>
    </source>
</evidence>
<evidence type="ECO:0000256" key="22">
    <source>
        <dbReference type="RuleBase" id="RU367041"/>
    </source>
</evidence>
<dbReference type="GO" id="GO:0017108">
    <property type="term" value="F:5'-flap endonuclease activity"/>
    <property type="evidence" value="ECO:0007669"/>
    <property type="project" value="UniProtKB-UniRule"/>
</dbReference>
<dbReference type="GO" id="GO:0071932">
    <property type="term" value="P:replication fork reversal"/>
    <property type="evidence" value="ECO:0007669"/>
    <property type="project" value="TreeGrafter"/>
</dbReference>
<evidence type="ECO:0000256" key="1">
    <source>
        <dbReference type="ARBA" id="ARBA00001966"/>
    </source>
</evidence>
<feature type="compositionally biased region" description="Basic and acidic residues" evidence="23">
    <location>
        <begin position="26"/>
        <end position="36"/>
    </location>
</feature>
<dbReference type="Gene3D" id="3.90.320.10">
    <property type="match status" value="1"/>
</dbReference>
<keyword evidence="9" id="KW-0255">Endonuclease</keyword>
<evidence type="ECO:0000256" key="21">
    <source>
        <dbReference type="ARBA" id="ARBA00047995"/>
    </source>
</evidence>
<dbReference type="CDD" id="cd18041">
    <property type="entry name" value="DEXXQc_DNA2"/>
    <property type="match status" value="1"/>
</dbReference>
<dbReference type="FunFam" id="3.40.50.300:FF:000789">
    <property type="entry name" value="DNA replication ATP-dependent helicase/nuclease DNA2"/>
    <property type="match status" value="1"/>
</dbReference>
<evidence type="ECO:0000259" key="25">
    <source>
        <dbReference type="Pfam" id="PF13086"/>
    </source>
</evidence>
<feature type="compositionally biased region" description="Polar residues" evidence="23">
    <location>
        <begin position="1556"/>
        <end position="1578"/>
    </location>
</feature>
<evidence type="ECO:0000259" key="26">
    <source>
        <dbReference type="Pfam" id="PF13087"/>
    </source>
</evidence>
<evidence type="ECO:0000256" key="11">
    <source>
        <dbReference type="ARBA" id="ARBA00022801"/>
    </source>
</evidence>
<keyword evidence="4 22" id="KW-0004">4Fe-4S</keyword>
<dbReference type="Proteomes" id="UP000292402">
    <property type="component" value="Unassembled WGS sequence"/>
</dbReference>
<dbReference type="InterPro" id="IPR041679">
    <property type="entry name" value="DNA2/NAM7-like_C"/>
</dbReference>
<feature type="domain" description="DNA replication factor Dna2 N-terminal" evidence="24">
    <location>
        <begin position="529"/>
        <end position="731"/>
    </location>
</feature>
<evidence type="ECO:0000313" key="28">
    <source>
        <dbReference type="EMBL" id="RYN29279.1"/>
    </source>
</evidence>
<dbReference type="InterPro" id="IPR048459">
    <property type="entry name" value="DNA2_Rift"/>
</dbReference>
<evidence type="ECO:0000256" key="3">
    <source>
        <dbReference type="ARBA" id="ARBA00007913"/>
    </source>
</evidence>
<dbReference type="GO" id="GO:0005694">
    <property type="term" value="C:chromosome"/>
    <property type="evidence" value="ECO:0007669"/>
    <property type="project" value="UniProtKB-SubCell"/>
</dbReference>
<feature type="domain" description="DNA2/NAM7 helicase-like C-terminal" evidence="26">
    <location>
        <begin position="1274"/>
        <end position="1518"/>
    </location>
</feature>
<keyword evidence="12 22" id="KW-0347">Helicase</keyword>
<dbReference type="Pfam" id="PF21123">
    <property type="entry name" value="Dna2_Rift"/>
    <property type="match status" value="1"/>
</dbReference>
<comment type="similarity">
    <text evidence="3 22">Belongs to the DNA2/NAM7 helicase family.</text>
</comment>
<comment type="function">
    <text evidence="22">Key enzyme involved in DNA replication and DNA repair. Involved in Okazaki fragments processing by cleaving long flaps that escape FEN1: flaps that are longer than 27 nucleotides are coated by replication protein A complex (RPA), leading to recruit DNA2 which cleaves the flap until it is too short to bind RPA and becomes a substrate for FEN1. Also involved in 5'-end resection of DNA during double-strand break (DSB) repair by mediating the cleavage of 5'-ssDNA.</text>
</comment>
<keyword evidence="10 22" id="KW-0227">DNA damage</keyword>
<keyword evidence="7 22" id="KW-0479">Metal-binding</keyword>
<evidence type="ECO:0000256" key="8">
    <source>
        <dbReference type="ARBA" id="ARBA00022741"/>
    </source>
</evidence>
<keyword evidence="20 22" id="KW-0511">Multifunctional enzyme</keyword>
<feature type="compositionally biased region" description="Basic and acidic residues" evidence="23">
    <location>
        <begin position="1599"/>
        <end position="1615"/>
    </location>
</feature>
<keyword evidence="8 22" id="KW-0547">Nucleotide-binding</keyword>
<dbReference type="GO" id="GO:0051539">
    <property type="term" value="F:4 iron, 4 sulfur cluster binding"/>
    <property type="evidence" value="ECO:0007669"/>
    <property type="project" value="UniProtKB-UniRule"/>
</dbReference>
<dbReference type="InterPro" id="IPR014808">
    <property type="entry name" value="DNA_replication_fac_Dna2_N"/>
</dbReference>
<dbReference type="PANTHER" id="PTHR10887">
    <property type="entry name" value="DNA2/NAM7 HELICASE FAMILY"/>
    <property type="match status" value="1"/>
</dbReference>
<dbReference type="Pfam" id="PF08696">
    <property type="entry name" value="Dna2"/>
    <property type="match status" value="1"/>
</dbReference>
<dbReference type="EMBL" id="PDXA01000080">
    <property type="protein sequence ID" value="RYN29279.1"/>
    <property type="molecule type" value="Genomic_DNA"/>
</dbReference>
<evidence type="ECO:0000256" key="19">
    <source>
        <dbReference type="ARBA" id="ARBA00023242"/>
    </source>
</evidence>
<keyword evidence="14 22" id="KW-0408">Iron</keyword>
<evidence type="ECO:0000256" key="10">
    <source>
        <dbReference type="ARBA" id="ARBA00022763"/>
    </source>
</evidence>
<dbReference type="FunFam" id="3.90.320.10:FF:000001">
    <property type="entry name" value="DNA replication helicase Dna2"/>
    <property type="match status" value="1"/>
</dbReference>
<dbReference type="InterPro" id="IPR027417">
    <property type="entry name" value="P-loop_NTPase"/>
</dbReference>
<name>A0A4Q4M1G2_9PLEO</name>
<dbReference type="GO" id="GO:0005634">
    <property type="term" value="C:nucleus"/>
    <property type="evidence" value="ECO:0007669"/>
    <property type="project" value="UniProtKB-SubCell"/>
</dbReference>
<dbReference type="Gene3D" id="3.40.50.300">
    <property type="entry name" value="P-loop containing nucleotide triphosphate hydrolases"/>
    <property type="match status" value="2"/>
</dbReference>
<dbReference type="InterPro" id="IPR047187">
    <property type="entry name" value="SF1_C_Upf1"/>
</dbReference>
<evidence type="ECO:0000256" key="4">
    <source>
        <dbReference type="ARBA" id="ARBA00022485"/>
    </source>
</evidence>
<comment type="subcellular location">
    <subcellularLocation>
        <location evidence="2">Mitochondrion</location>
    </subcellularLocation>
    <subcellularLocation>
        <location evidence="22">Nucleus</location>
    </subcellularLocation>
    <subcellularLocation>
        <location evidence="22">Chromosome</location>
    </subcellularLocation>
</comment>
<dbReference type="FunFam" id="3.40.50.300:FF:001170">
    <property type="entry name" value="DNA replication helicase Dna2"/>
    <property type="match status" value="1"/>
</dbReference>
<keyword evidence="19 22" id="KW-0539">Nucleus</keyword>
<dbReference type="GO" id="GO:0046872">
    <property type="term" value="F:metal ion binding"/>
    <property type="evidence" value="ECO:0007669"/>
    <property type="project" value="UniProtKB-UniRule"/>
</dbReference>
<evidence type="ECO:0000256" key="13">
    <source>
        <dbReference type="ARBA" id="ARBA00022840"/>
    </source>
</evidence>
<keyword evidence="16 22" id="KW-0238">DNA-binding</keyword>
<feature type="region of interest" description="Disordered" evidence="23">
    <location>
        <begin position="19"/>
        <end position="162"/>
    </location>
</feature>
<feature type="compositionally biased region" description="Basic and acidic residues" evidence="23">
    <location>
        <begin position="142"/>
        <end position="151"/>
    </location>
</feature>
<evidence type="ECO:0000256" key="2">
    <source>
        <dbReference type="ARBA" id="ARBA00004173"/>
    </source>
</evidence>
<keyword evidence="5 22" id="KW-0235">DNA replication</keyword>